<dbReference type="EMBL" id="JAUSUE010000005">
    <property type="protein sequence ID" value="MDQ0203315.1"/>
    <property type="molecule type" value="Genomic_DNA"/>
</dbReference>
<accession>A0ABT9Y650</accession>
<dbReference type="InterPro" id="IPR007922">
    <property type="entry name" value="DciA-like"/>
</dbReference>
<dbReference type="Proteomes" id="UP001239167">
    <property type="component" value="Unassembled WGS sequence"/>
</dbReference>
<evidence type="ECO:0000313" key="2">
    <source>
        <dbReference type="Proteomes" id="UP001239167"/>
    </source>
</evidence>
<dbReference type="Pfam" id="PF05258">
    <property type="entry name" value="DciA"/>
    <property type="match status" value="1"/>
</dbReference>
<reference evidence="1 2" key="1">
    <citation type="submission" date="2023-07" db="EMBL/GenBank/DDBJ databases">
        <title>Genomic Encyclopedia of Type Strains, Phase IV (KMG-IV): sequencing the most valuable type-strain genomes for metagenomic binning, comparative biology and taxonomic classification.</title>
        <authorList>
            <person name="Goeker M."/>
        </authorList>
    </citation>
    <scope>NUCLEOTIDE SEQUENCE [LARGE SCALE GENOMIC DNA]</scope>
    <source>
        <strain evidence="1 2">DSM 16980</strain>
    </source>
</reference>
<dbReference type="PANTHER" id="PTHR36456">
    <property type="entry name" value="UPF0232 PROTEIN SCO3875"/>
    <property type="match status" value="1"/>
</dbReference>
<sequence>MLKRKRKNTDFNSVGQIMPRALNHLTKSPEYKLYLIRFYWESIVGKDIADHAVPKNFAFGTLHIGTSSSVWANNLLYMKFDILDKINNALQYKLIKDIHFTYGKNGSNKIISSRIKEKKNTKRILANTELSEAEMISVEKKCAAINDEDLAKYIKKVLIVNEKINKIKKQNNWHECKKCAALCAAEEDYCDNCRRELKNINYSQIRKILMTKPWARYGEIKNYVDNCSADMVNKARISLVQRMTINLKITSYDDIQLKTLIMLYKALPPEQINQKVVKENINRLKYDLIYNEMKKLMEKKGEN</sequence>
<evidence type="ECO:0008006" key="3">
    <source>
        <dbReference type="Google" id="ProtNLM"/>
    </source>
</evidence>
<organism evidence="1 2">
    <name type="scientific">Pectinatus haikarae</name>
    <dbReference type="NCBI Taxonomy" id="349096"/>
    <lineage>
        <taxon>Bacteria</taxon>
        <taxon>Bacillati</taxon>
        <taxon>Bacillota</taxon>
        <taxon>Negativicutes</taxon>
        <taxon>Selenomonadales</taxon>
        <taxon>Selenomonadaceae</taxon>
        <taxon>Pectinatus</taxon>
    </lineage>
</organism>
<dbReference type="PANTHER" id="PTHR36456:SF1">
    <property type="entry name" value="UPF0232 PROTEIN SCO3875"/>
    <property type="match status" value="1"/>
</dbReference>
<evidence type="ECO:0000313" key="1">
    <source>
        <dbReference type="EMBL" id="MDQ0203315.1"/>
    </source>
</evidence>
<protein>
    <recommendedName>
        <fullName evidence="3">DUF721 domain-containing protein</fullName>
    </recommendedName>
</protein>
<gene>
    <name evidence="1" type="ORF">J2S01_001031</name>
</gene>
<name>A0ABT9Y650_9FIRM</name>
<keyword evidence="2" id="KW-1185">Reference proteome</keyword>
<proteinExistence type="predicted"/>
<dbReference type="RefSeq" id="WP_307223340.1">
    <property type="nucleotide sequence ID" value="NZ_CP116940.1"/>
</dbReference>
<comment type="caution">
    <text evidence="1">The sequence shown here is derived from an EMBL/GenBank/DDBJ whole genome shotgun (WGS) entry which is preliminary data.</text>
</comment>